<name>A0A8J6R672_9BACT</name>
<dbReference type="PROSITE" id="PS51219">
    <property type="entry name" value="DPCK"/>
    <property type="match status" value="1"/>
</dbReference>
<evidence type="ECO:0000256" key="7">
    <source>
        <dbReference type="ARBA" id="ARBA00022993"/>
    </source>
</evidence>
<dbReference type="PANTHER" id="PTHR10695:SF46">
    <property type="entry name" value="BIFUNCTIONAL COENZYME A SYNTHASE-RELATED"/>
    <property type="match status" value="1"/>
</dbReference>
<comment type="function">
    <text evidence="8">Catalyzes the phosphorylation of the 3'-hydroxyl group of dephosphocoenzyme A to form coenzyme A.</text>
</comment>
<evidence type="ECO:0000256" key="8">
    <source>
        <dbReference type="HAMAP-Rule" id="MF_00376"/>
    </source>
</evidence>
<sequence length="200" mass="21779">MILGVTGNIASGKSSVCRELARRGAPVVDADQLAREVVAPDSPVLEQLVAAFGEKILKADGSLDREYLGALVFSDPSARERLNAIIHPAIAALSVQRLQQLRDTAPLVIYEAPLLYEVGAETRVDKVLLVTIDPAVQLARLMERDGLDEQSARQRIAAQMPQDQKIARADYLVDNSASRAETIAQIEELWPLLMGELLNS</sequence>
<dbReference type="HAMAP" id="MF_00376">
    <property type="entry name" value="Dephospho_CoA_kinase"/>
    <property type="match status" value="1"/>
</dbReference>
<evidence type="ECO:0000256" key="3">
    <source>
        <dbReference type="ARBA" id="ARBA00022679"/>
    </source>
</evidence>
<keyword evidence="5 8" id="KW-0418">Kinase</keyword>
<comment type="catalytic activity">
    <reaction evidence="8">
        <text>3'-dephospho-CoA + ATP = ADP + CoA + H(+)</text>
        <dbReference type="Rhea" id="RHEA:18245"/>
        <dbReference type="ChEBI" id="CHEBI:15378"/>
        <dbReference type="ChEBI" id="CHEBI:30616"/>
        <dbReference type="ChEBI" id="CHEBI:57287"/>
        <dbReference type="ChEBI" id="CHEBI:57328"/>
        <dbReference type="ChEBI" id="CHEBI:456216"/>
        <dbReference type="EC" id="2.7.1.24"/>
    </reaction>
</comment>
<keyword evidence="11" id="KW-1185">Reference proteome</keyword>
<dbReference type="EMBL" id="JACWUN010000011">
    <property type="protein sequence ID" value="MBD1401064.1"/>
    <property type="molecule type" value="Genomic_DNA"/>
</dbReference>
<dbReference type="AlphaFoldDB" id="A0A8J6R672"/>
<protein>
    <recommendedName>
        <fullName evidence="8 9">Dephospho-CoA kinase</fullName>
        <ecNumber evidence="8 9">2.7.1.24</ecNumber>
    </recommendedName>
    <alternativeName>
        <fullName evidence="8">Dephosphocoenzyme A kinase</fullName>
    </alternativeName>
</protein>
<comment type="caution">
    <text evidence="10">The sequence shown here is derived from an EMBL/GenBank/DDBJ whole genome shotgun (WGS) entry which is preliminary data.</text>
</comment>
<gene>
    <name evidence="8" type="primary">coaE</name>
    <name evidence="10" type="ORF">ICT70_10295</name>
</gene>
<dbReference type="Pfam" id="PF01121">
    <property type="entry name" value="CoaE"/>
    <property type="match status" value="1"/>
</dbReference>
<proteinExistence type="inferred from homology"/>
<dbReference type="PANTHER" id="PTHR10695">
    <property type="entry name" value="DEPHOSPHO-COA KINASE-RELATED"/>
    <property type="match status" value="1"/>
</dbReference>
<dbReference type="UniPathway" id="UPA00241">
    <property type="reaction ID" value="UER00356"/>
</dbReference>
<dbReference type="Gene3D" id="3.40.50.300">
    <property type="entry name" value="P-loop containing nucleotide triphosphate hydrolases"/>
    <property type="match status" value="1"/>
</dbReference>
<dbReference type="GO" id="GO:0015937">
    <property type="term" value="P:coenzyme A biosynthetic process"/>
    <property type="evidence" value="ECO:0007669"/>
    <property type="project" value="UniProtKB-UniRule"/>
</dbReference>
<evidence type="ECO:0000313" key="11">
    <source>
        <dbReference type="Proteomes" id="UP000632828"/>
    </source>
</evidence>
<accession>A0A8J6R672</accession>
<dbReference type="FunFam" id="3.40.50.300:FF:000991">
    <property type="entry name" value="Dephospho-CoA kinase"/>
    <property type="match status" value="1"/>
</dbReference>
<dbReference type="NCBIfam" id="TIGR00152">
    <property type="entry name" value="dephospho-CoA kinase"/>
    <property type="match status" value="1"/>
</dbReference>
<keyword evidence="4 8" id="KW-0547">Nucleotide-binding</keyword>
<comment type="subcellular location">
    <subcellularLocation>
        <location evidence="8">Cytoplasm</location>
    </subcellularLocation>
</comment>
<comment type="similarity">
    <text evidence="1 8">Belongs to the CoaE family.</text>
</comment>
<evidence type="ECO:0000256" key="4">
    <source>
        <dbReference type="ARBA" id="ARBA00022741"/>
    </source>
</evidence>
<dbReference type="RefSeq" id="WP_191156263.1">
    <property type="nucleotide sequence ID" value="NZ_JACWUN010000011.1"/>
</dbReference>
<dbReference type="SUPFAM" id="SSF52540">
    <property type="entry name" value="P-loop containing nucleoside triphosphate hydrolases"/>
    <property type="match status" value="1"/>
</dbReference>
<organism evidence="10 11">
    <name type="scientific">Pelovirga terrestris</name>
    <dbReference type="NCBI Taxonomy" id="2771352"/>
    <lineage>
        <taxon>Bacteria</taxon>
        <taxon>Pseudomonadati</taxon>
        <taxon>Thermodesulfobacteriota</taxon>
        <taxon>Desulfuromonadia</taxon>
        <taxon>Geobacterales</taxon>
        <taxon>Geobacteraceae</taxon>
        <taxon>Pelovirga</taxon>
    </lineage>
</organism>
<dbReference type="GO" id="GO:0005524">
    <property type="term" value="F:ATP binding"/>
    <property type="evidence" value="ECO:0007669"/>
    <property type="project" value="UniProtKB-UniRule"/>
</dbReference>
<dbReference type="Proteomes" id="UP000632828">
    <property type="component" value="Unassembled WGS sequence"/>
</dbReference>
<keyword evidence="6 8" id="KW-0067">ATP-binding</keyword>
<dbReference type="GO" id="GO:0004140">
    <property type="term" value="F:dephospho-CoA kinase activity"/>
    <property type="evidence" value="ECO:0007669"/>
    <property type="project" value="UniProtKB-UniRule"/>
</dbReference>
<keyword evidence="3 8" id="KW-0808">Transferase</keyword>
<comment type="pathway">
    <text evidence="8">Cofactor biosynthesis; coenzyme A biosynthesis; CoA from (R)-pantothenate: step 5/5.</text>
</comment>
<evidence type="ECO:0000313" key="10">
    <source>
        <dbReference type="EMBL" id="MBD1401064.1"/>
    </source>
</evidence>
<dbReference type="CDD" id="cd02022">
    <property type="entry name" value="DPCK"/>
    <property type="match status" value="1"/>
</dbReference>
<evidence type="ECO:0000256" key="1">
    <source>
        <dbReference type="ARBA" id="ARBA00009018"/>
    </source>
</evidence>
<evidence type="ECO:0000256" key="5">
    <source>
        <dbReference type="ARBA" id="ARBA00022777"/>
    </source>
</evidence>
<evidence type="ECO:0000256" key="2">
    <source>
        <dbReference type="ARBA" id="ARBA00022490"/>
    </source>
</evidence>
<feature type="binding site" evidence="8">
    <location>
        <begin position="10"/>
        <end position="15"/>
    </location>
    <ligand>
        <name>ATP</name>
        <dbReference type="ChEBI" id="CHEBI:30616"/>
    </ligand>
</feature>
<keyword evidence="7 8" id="KW-0173">Coenzyme A biosynthesis</keyword>
<reference evidence="10" key="1">
    <citation type="submission" date="2020-09" db="EMBL/GenBank/DDBJ databases">
        <title>Pelobacter alkaliphilus sp. nov., a novel anaerobic arsenate-reducing bacterium from terrestrial mud volcano.</title>
        <authorList>
            <person name="Khomyakova M.A."/>
            <person name="Merkel A.Y."/>
            <person name="Slobodkin A.I."/>
        </authorList>
    </citation>
    <scope>NUCLEOTIDE SEQUENCE</scope>
    <source>
        <strain evidence="10">M08fum</strain>
    </source>
</reference>
<dbReference type="EC" id="2.7.1.24" evidence="8 9"/>
<evidence type="ECO:0000256" key="9">
    <source>
        <dbReference type="NCBIfam" id="TIGR00152"/>
    </source>
</evidence>
<keyword evidence="2 8" id="KW-0963">Cytoplasm</keyword>
<evidence type="ECO:0000256" key="6">
    <source>
        <dbReference type="ARBA" id="ARBA00022840"/>
    </source>
</evidence>
<dbReference type="InterPro" id="IPR027417">
    <property type="entry name" value="P-loop_NTPase"/>
</dbReference>
<dbReference type="InterPro" id="IPR001977">
    <property type="entry name" value="Depp_CoAkinase"/>
</dbReference>
<dbReference type="GO" id="GO:0005737">
    <property type="term" value="C:cytoplasm"/>
    <property type="evidence" value="ECO:0007669"/>
    <property type="project" value="UniProtKB-SubCell"/>
</dbReference>